<comment type="caution">
    <text evidence="1">The sequence shown here is derived from an EMBL/GenBank/DDBJ whole genome shotgun (WGS) entry which is preliminary data.</text>
</comment>
<accession>A0ABS9KMB6</accession>
<evidence type="ECO:0000313" key="1">
    <source>
        <dbReference type="EMBL" id="MCG2613462.1"/>
    </source>
</evidence>
<dbReference type="RefSeq" id="WP_237868690.1">
    <property type="nucleotide sequence ID" value="NZ_JAKLTR010000002.1"/>
</dbReference>
<evidence type="ECO:0000313" key="2">
    <source>
        <dbReference type="Proteomes" id="UP001165367"/>
    </source>
</evidence>
<gene>
    <name evidence="1" type="ORF">LZZ85_04185</name>
</gene>
<name>A0ABS9KMB6_9BACT</name>
<dbReference type="PROSITE" id="PS51257">
    <property type="entry name" value="PROKAR_LIPOPROTEIN"/>
    <property type="match status" value="1"/>
</dbReference>
<reference evidence="1" key="1">
    <citation type="submission" date="2022-01" db="EMBL/GenBank/DDBJ databases">
        <authorList>
            <person name="Jo J.-H."/>
            <person name="Im W.-T."/>
        </authorList>
    </citation>
    <scope>NUCLEOTIDE SEQUENCE</scope>
    <source>
        <strain evidence="1">NA20</strain>
    </source>
</reference>
<dbReference type="Proteomes" id="UP001165367">
    <property type="component" value="Unassembled WGS sequence"/>
</dbReference>
<keyword evidence="2" id="KW-1185">Reference proteome</keyword>
<sequence>MTSRVYVFSFLCLFICSCNNENREEKTEAETPEALQDNKTSYEFIKRGGNRNLLEGLYAELVEKDERLKAFETGLKTLNTSRYDSAEQTRSFISKNEDYYRIAAEYGEKINDTVFKKEIKQLIDESRAGYHASISAHTRLLASIDTNSSHLSDLHLALKIVKTLPAINRFQQTSLPSVKPLQGYETEQKKIISLARPMLKK</sequence>
<organism evidence="1 2">
    <name type="scientific">Terrimonas ginsenosidimutans</name>
    <dbReference type="NCBI Taxonomy" id="2908004"/>
    <lineage>
        <taxon>Bacteria</taxon>
        <taxon>Pseudomonadati</taxon>
        <taxon>Bacteroidota</taxon>
        <taxon>Chitinophagia</taxon>
        <taxon>Chitinophagales</taxon>
        <taxon>Chitinophagaceae</taxon>
        <taxon>Terrimonas</taxon>
    </lineage>
</organism>
<dbReference type="EMBL" id="JAKLTR010000002">
    <property type="protein sequence ID" value="MCG2613462.1"/>
    <property type="molecule type" value="Genomic_DNA"/>
</dbReference>
<evidence type="ECO:0008006" key="3">
    <source>
        <dbReference type="Google" id="ProtNLM"/>
    </source>
</evidence>
<proteinExistence type="predicted"/>
<protein>
    <recommendedName>
        <fullName evidence="3">DUF4142 domain-containing protein</fullName>
    </recommendedName>
</protein>